<reference evidence="11" key="1">
    <citation type="submission" date="2017-11" db="EMBL/GenBank/DDBJ databases">
        <authorList>
            <person name="Chan K.G."/>
            <person name="Lee L.S."/>
        </authorList>
    </citation>
    <scope>NUCLEOTIDE SEQUENCE [LARGE SCALE GENOMIC DNA]</scope>
    <source>
        <strain evidence="11">DSM 100970</strain>
    </source>
</reference>
<dbReference type="PANTHER" id="PTHR11237">
    <property type="entry name" value="COENZYME Q10 BIOSYNTHESIS PROTEIN 7"/>
    <property type="match status" value="1"/>
</dbReference>
<dbReference type="HAMAP" id="MF_01658">
    <property type="entry name" value="COQ7"/>
    <property type="match status" value="1"/>
</dbReference>
<feature type="binding site" evidence="9">
    <location>
        <position position="85"/>
    </location>
    <ligand>
        <name>Fe cation</name>
        <dbReference type="ChEBI" id="CHEBI:24875"/>
        <label>2</label>
    </ligand>
</feature>
<dbReference type="NCBIfam" id="NF033656">
    <property type="entry name" value="DMQ_monoox_COQ7"/>
    <property type="match status" value="1"/>
</dbReference>
<dbReference type="PANTHER" id="PTHR11237:SF4">
    <property type="entry name" value="5-DEMETHOXYUBIQUINONE HYDROXYLASE, MITOCHONDRIAL"/>
    <property type="match status" value="1"/>
</dbReference>
<comment type="pathway">
    <text evidence="1 9">Cofactor biosynthesis; ubiquinone biosynthesis.</text>
</comment>
<keyword evidence="10" id="KW-0830">Ubiquinone</keyword>
<dbReference type="CDD" id="cd01042">
    <property type="entry name" value="DMQH"/>
    <property type="match status" value="1"/>
</dbReference>
<evidence type="ECO:0000256" key="4">
    <source>
        <dbReference type="ARBA" id="ARBA00022723"/>
    </source>
</evidence>
<dbReference type="UniPathway" id="UPA00232"/>
<feature type="binding site" evidence="9">
    <location>
        <position position="55"/>
    </location>
    <ligand>
        <name>Fe cation</name>
        <dbReference type="ChEBI" id="CHEBI:24875"/>
        <label>1</label>
    </ligand>
</feature>
<dbReference type="GO" id="GO:0008682">
    <property type="term" value="F:3-demethoxyubiquinol 3-hydroxylase activity"/>
    <property type="evidence" value="ECO:0007669"/>
    <property type="project" value="UniProtKB-EC"/>
</dbReference>
<dbReference type="InterPro" id="IPR047809">
    <property type="entry name" value="COQ7_proteobact"/>
</dbReference>
<sequence length="206" mass="23292">MIDKAIVEFDKILKTLFHKPLSNRAHPDETISDGEYTDAERKHIVGLMRVNHTGEICAQGLYQGQALTTRNKANQEAFEHAALEETEHLAWTEHRIHELGGKTSLLNPLFYAGSLAIGVTAGILGDKWNLGFLEETEKQVESHLTEHLDKLPQHDNKSRAILEQMREDEIKHAHMAHDNGAAELPEVVKKIMKLSSKVMTKTTYRI</sequence>
<proteinExistence type="inferred from homology"/>
<evidence type="ECO:0000256" key="3">
    <source>
        <dbReference type="ARBA" id="ARBA00022688"/>
    </source>
</evidence>
<comment type="function">
    <text evidence="9">Catalyzes the hydroxylation of 2-nonaprenyl-3-methyl-6-methoxy-1,4-benzoquinol during ubiquinone biosynthesis.</text>
</comment>
<evidence type="ECO:0000256" key="1">
    <source>
        <dbReference type="ARBA" id="ARBA00004749"/>
    </source>
</evidence>
<evidence type="ECO:0000256" key="2">
    <source>
        <dbReference type="ARBA" id="ARBA00022475"/>
    </source>
</evidence>
<comment type="similarity">
    <text evidence="9">Belongs to the COQ7 family.</text>
</comment>
<dbReference type="AlphaFoldDB" id="A0A2I7N501"/>
<dbReference type="GO" id="GO:0046872">
    <property type="term" value="F:metal ion binding"/>
    <property type="evidence" value="ECO:0007669"/>
    <property type="project" value="UniProtKB-KW"/>
</dbReference>
<dbReference type="OrthoDB" id="5192789at2"/>
<feature type="binding site" evidence="9">
    <location>
        <position position="137"/>
    </location>
    <ligand>
        <name>Fe cation</name>
        <dbReference type="ChEBI" id="CHEBI:24875"/>
        <label>2</label>
    </ligand>
</feature>
<keyword evidence="5 9" id="KW-0560">Oxidoreductase</keyword>
<keyword evidence="11" id="KW-1185">Reference proteome</keyword>
<comment type="subcellular location">
    <subcellularLocation>
        <location evidence="9">Cell membrane</location>
        <topology evidence="9">Peripheral membrane protein</topology>
    </subcellularLocation>
</comment>
<feature type="binding site" evidence="9">
    <location>
        <position position="169"/>
    </location>
    <ligand>
        <name>Fe cation</name>
        <dbReference type="ChEBI" id="CHEBI:24875"/>
        <label>2</label>
    </ligand>
</feature>
<dbReference type="Proteomes" id="UP000236655">
    <property type="component" value="Chromosome"/>
</dbReference>
<gene>
    <name evidence="9" type="primary">coq7</name>
    <name evidence="10" type="ORF">CUN60_02870</name>
</gene>
<evidence type="ECO:0000256" key="5">
    <source>
        <dbReference type="ARBA" id="ARBA00023002"/>
    </source>
</evidence>
<keyword evidence="2 9" id="KW-1003">Cell membrane</keyword>
<evidence type="ECO:0000256" key="6">
    <source>
        <dbReference type="ARBA" id="ARBA00023004"/>
    </source>
</evidence>
<accession>A0A2I7N501</accession>
<feature type="binding site" evidence="9">
    <location>
        <position position="85"/>
    </location>
    <ligand>
        <name>Fe cation</name>
        <dbReference type="ChEBI" id="CHEBI:24875"/>
        <label>1</label>
    </ligand>
</feature>
<dbReference type="KEGG" id="nba:CUN60_02870"/>
<name>A0A2I7N501_9NEIS</name>
<feature type="binding site" evidence="9">
    <location>
        <position position="88"/>
    </location>
    <ligand>
        <name>Fe cation</name>
        <dbReference type="ChEBI" id="CHEBI:24875"/>
        <label>1</label>
    </ligand>
</feature>
<evidence type="ECO:0000313" key="11">
    <source>
        <dbReference type="Proteomes" id="UP000236655"/>
    </source>
</evidence>
<keyword evidence="4 9" id="KW-0479">Metal-binding</keyword>
<keyword evidence="3 9" id="KW-0831">Ubiquinone biosynthesis</keyword>
<dbReference type="RefSeq" id="WP_102950585.1">
    <property type="nucleotide sequence ID" value="NZ_CP024847.1"/>
</dbReference>
<dbReference type="GO" id="GO:0006744">
    <property type="term" value="P:ubiquinone biosynthetic process"/>
    <property type="evidence" value="ECO:0007669"/>
    <property type="project" value="UniProtKB-UniRule"/>
</dbReference>
<evidence type="ECO:0000256" key="8">
    <source>
        <dbReference type="ARBA" id="ARBA00023136"/>
    </source>
</evidence>
<keyword evidence="8 9" id="KW-0472">Membrane</keyword>
<dbReference type="EC" id="1.14.99.60" evidence="9"/>
<dbReference type="GO" id="GO:0005886">
    <property type="term" value="C:plasma membrane"/>
    <property type="evidence" value="ECO:0007669"/>
    <property type="project" value="UniProtKB-SubCell"/>
</dbReference>
<dbReference type="Pfam" id="PF03232">
    <property type="entry name" value="COQ7"/>
    <property type="match status" value="1"/>
</dbReference>
<organism evidence="10 11">
    <name type="scientific">Aquella oligotrophica</name>
    <dbReference type="NCBI Taxonomy" id="2067065"/>
    <lineage>
        <taxon>Bacteria</taxon>
        <taxon>Pseudomonadati</taxon>
        <taxon>Pseudomonadota</taxon>
        <taxon>Betaproteobacteria</taxon>
        <taxon>Neisseriales</taxon>
        <taxon>Neisseriaceae</taxon>
        <taxon>Aquella</taxon>
    </lineage>
</organism>
<dbReference type="InterPro" id="IPR012347">
    <property type="entry name" value="Ferritin-like"/>
</dbReference>
<dbReference type="SUPFAM" id="SSF47240">
    <property type="entry name" value="Ferritin-like"/>
    <property type="match status" value="1"/>
</dbReference>
<dbReference type="InterPro" id="IPR009078">
    <property type="entry name" value="Ferritin-like_SF"/>
</dbReference>
<feature type="binding site" evidence="9">
    <location>
        <position position="172"/>
    </location>
    <ligand>
        <name>Fe cation</name>
        <dbReference type="ChEBI" id="CHEBI:24875"/>
        <label>2</label>
    </ligand>
</feature>
<evidence type="ECO:0000313" key="10">
    <source>
        <dbReference type="EMBL" id="AUR51285.1"/>
    </source>
</evidence>
<dbReference type="EMBL" id="CP024847">
    <property type="protein sequence ID" value="AUR51285.1"/>
    <property type="molecule type" value="Genomic_DNA"/>
</dbReference>
<comment type="cofactor">
    <cofactor evidence="9">
        <name>Fe cation</name>
        <dbReference type="ChEBI" id="CHEBI:24875"/>
    </cofactor>
    <text evidence="9">Binds 2 iron ions per subunit.</text>
</comment>
<dbReference type="Gene3D" id="1.20.1260.10">
    <property type="match status" value="1"/>
</dbReference>
<comment type="catalytic activity">
    <reaction evidence="9">
        <text>a 5-methoxy-2-methyl-3-(all-trans-polyprenyl)benzene-1,4-diol + AH2 + O2 = a 3-demethylubiquinol + A + H2O</text>
        <dbReference type="Rhea" id="RHEA:50908"/>
        <dbReference type="Rhea" id="RHEA-COMP:10859"/>
        <dbReference type="Rhea" id="RHEA-COMP:10914"/>
        <dbReference type="ChEBI" id="CHEBI:13193"/>
        <dbReference type="ChEBI" id="CHEBI:15377"/>
        <dbReference type="ChEBI" id="CHEBI:15379"/>
        <dbReference type="ChEBI" id="CHEBI:17499"/>
        <dbReference type="ChEBI" id="CHEBI:84167"/>
        <dbReference type="ChEBI" id="CHEBI:84422"/>
        <dbReference type="EC" id="1.14.99.60"/>
    </reaction>
</comment>
<feature type="binding site" evidence="9">
    <location>
        <position position="169"/>
    </location>
    <ligand>
        <name>Fe cation</name>
        <dbReference type="ChEBI" id="CHEBI:24875"/>
        <label>1</label>
    </ligand>
</feature>
<evidence type="ECO:0000256" key="7">
    <source>
        <dbReference type="ARBA" id="ARBA00023033"/>
    </source>
</evidence>
<protein>
    <recommendedName>
        <fullName evidence="9">3-demethoxyubiquinol 3-hydroxylase</fullName>
        <shortName evidence="9">DMQ hydroxylase</shortName>
        <ecNumber evidence="9">1.14.99.60</ecNumber>
    </recommendedName>
    <alternativeName>
        <fullName evidence="9">2-nonaprenyl-3-methyl-6-methoxy-1,4-benzoquinol hydroxylase</fullName>
    </alternativeName>
</protein>
<dbReference type="InterPro" id="IPR011566">
    <property type="entry name" value="Ubq_synth_Coq7"/>
</dbReference>
<keyword evidence="7 9" id="KW-0503">Monooxygenase</keyword>
<keyword evidence="6 9" id="KW-0408">Iron</keyword>
<evidence type="ECO:0000256" key="9">
    <source>
        <dbReference type="HAMAP-Rule" id="MF_01658"/>
    </source>
</evidence>